<keyword evidence="1" id="KW-0732">Signal</keyword>
<feature type="chain" id="PRO_5020478386" evidence="1">
    <location>
        <begin position="25"/>
        <end position="205"/>
    </location>
</feature>
<organism evidence="2 3">
    <name type="scientific">Achromobacter aloeverae</name>
    <dbReference type="NCBI Taxonomy" id="1750518"/>
    <lineage>
        <taxon>Bacteria</taxon>
        <taxon>Pseudomonadati</taxon>
        <taxon>Pseudomonadota</taxon>
        <taxon>Betaproteobacteria</taxon>
        <taxon>Burkholderiales</taxon>
        <taxon>Alcaligenaceae</taxon>
        <taxon>Achromobacter</taxon>
    </lineage>
</organism>
<feature type="signal peptide" evidence="1">
    <location>
        <begin position="1"/>
        <end position="24"/>
    </location>
</feature>
<dbReference type="PROSITE" id="PS51257">
    <property type="entry name" value="PROKAR_LIPOPROTEIN"/>
    <property type="match status" value="1"/>
</dbReference>
<dbReference type="InterPro" id="IPR038706">
    <property type="entry name" value="Type_VI_SciN-like_sf"/>
</dbReference>
<keyword evidence="3" id="KW-1185">Reference proteome</keyword>
<dbReference type="OrthoDB" id="8752321at2"/>
<dbReference type="AlphaFoldDB" id="A0A4Q1HGC2"/>
<protein>
    <submittedName>
        <fullName evidence="2">Type VI secretion system lipoprotein TssJ</fullName>
    </submittedName>
</protein>
<dbReference type="Pfam" id="PF12790">
    <property type="entry name" value="T6SS-SciN"/>
    <property type="match status" value="1"/>
</dbReference>
<reference evidence="2 3" key="1">
    <citation type="journal article" date="2017" name="Int. J. Syst. Evol. Microbiol.">
        <title>Achromobacter aloeverae sp. nov., isolated from the root of Aloe vera (L.) Burm.f.</title>
        <authorList>
            <person name="Kuncharoen N."/>
            <person name="Muramatsu Y."/>
            <person name="Shibata C."/>
            <person name="Kamakura Y."/>
            <person name="Nakagawa Y."/>
            <person name="Tanasupawat S."/>
        </authorList>
    </citation>
    <scope>NUCLEOTIDE SEQUENCE [LARGE SCALE GENOMIC DNA]</scope>
    <source>
        <strain evidence="2 3">AVA-1</strain>
    </source>
</reference>
<dbReference type="NCBIfam" id="TIGR03352">
    <property type="entry name" value="VI_chp_3"/>
    <property type="match status" value="1"/>
</dbReference>
<keyword evidence="2" id="KW-0449">Lipoprotein</keyword>
<evidence type="ECO:0000256" key="1">
    <source>
        <dbReference type="SAM" id="SignalP"/>
    </source>
</evidence>
<name>A0A4Q1HGC2_9BURK</name>
<dbReference type="PANTHER" id="PTHR37625">
    <property type="entry name" value="OUTER MEMBRANE LIPOPROTEIN-RELATED"/>
    <property type="match status" value="1"/>
</dbReference>
<dbReference type="EMBL" id="PYAL01000006">
    <property type="protein sequence ID" value="RXN86225.1"/>
    <property type="molecule type" value="Genomic_DNA"/>
</dbReference>
<evidence type="ECO:0000313" key="3">
    <source>
        <dbReference type="Proteomes" id="UP000290849"/>
    </source>
</evidence>
<dbReference type="InterPro" id="IPR017734">
    <property type="entry name" value="T6SS_SciN"/>
</dbReference>
<proteinExistence type="predicted"/>
<dbReference type="RefSeq" id="WP_129152394.1">
    <property type="nucleotide sequence ID" value="NZ_JBHSDO010000017.1"/>
</dbReference>
<dbReference type="Gene3D" id="2.60.40.4150">
    <property type="entry name" value="Type VI secretion system, lipoprotein SciN"/>
    <property type="match status" value="1"/>
</dbReference>
<dbReference type="Proteomes" id="UP000290849">
    <property type="component" value="Unassembled WGS sequence"/>
</dbReference>
<dbReference type="PANTHER" id="PTHR37625:SF4">
    <property type="entry name" value="OUTER MEMBRANE LIPOPROTEIN"/>
    <property type="match status" value="1"/>
</dbReference>
<sequence>MHKRIPFQRAAAWACIALGTPVLGGCAAAGAVSAVASATGSLLEATGLKKPDNAPTDVKFSIQAGQNLNISNGQAMAVVTKIYYLKNSDSFKQAPMSSLIDEKQEKDRLGDSVIAKREVTLMPGQVYQNTEKVPKDATAIGVAALFFAPAPYRWKYVFDIKDAKDTGIVLGAHACALTVATGKVSPPLGSPPFDASRLGSLQCPV</sequence>
<gene>
    <name evidence="2" type="primary">tssJ</name>
    <name evidence="2" type="ORF">C7R54_21110</name>
</gene>
<comment type="caution">
    <text evidence="2">The sequence shown here is derived from an EMBL/GenBank/DDBJ whole genome shotgun (WGS) entry which is preliminary data.</text>
</comment>
<evidence type="ECO:0000313" key="2">
    <source>
        <dbReference type="EMBL" id="RXN86225.1"/>
    </source>
</evidence>
<accession>A0A4Q1HGC2</accession>